<dbReference type="RefSeq" id="WP_144306626.1">
    <property type="nucleotide sequence ID" value="NZ_CP039543.1"/>
</dbReference>
<dbReference type="SUPFAM" id="SSF100950">
    <property type="entry name" value="NagB/RpiA/CoA transferase-like"/>
    <property type="match status" value="1"/>
</dbReference>
<reference evidence="6 7" key="1">
    <citation type="submission" date="2018-06" db="EMBL/GenBank/DDBJ databases">
        <title>Complete genome of Desulfovibrio marinus P48SEP.</title>
        <authorList>
            <person name="Crispim J.S."/>
            <person name="Vidigal P.M.P."/>
            <person name="Silva L.C.F."/>
            <person name="Araujo L.C."/>
            <person name="Laguardia C.N."/>
            <person name="Dias R.S."/>
            <person name="Sousa M.P."/>
            <person name="Paula S.O."/>
            <person name="Silva C."/>
        </authorList>
    </citation>
    <scope>NUCLEOTIDE SEQUENCE [LARGE SCALE GENOMIC DNA]</scope>
    <source>
        <strain evidence="6 7">P48SEP</strain>
    </source>
</reference>
<keyword evidence="8" id="KW-1185">Reference proteome</keyword>
<evidence type="ECO:0000313" key="7">
    <source>
        <dbReference type="Proteomes" id="UP000434052"/>
    </source>
</evidence>
<evidence type="ECO:0000256" key="1">
    <source>
        <dbReference type="ARBA" id="ARBA00022491"/>
    </source>
</evidence>
<dbReference type="InterPro" id="IPR001034">
    <property type="entry name" value="DeoR_HTH"/>
</dbReference>
<organism evidence="6 7">
    <name type="scientific">Oceanidesulfovibrio marinus</name>
    <dbReference type="NCBI Taxonomy" id="370038"/>
    <lineage>
        <taxon>Bacteria</taxon>
        <taxon>Pseudomonadati</taxon>
        <taxon>Thermodesulfobacteriota</taxon>
        <taxon>Desulfovibrionia</taxon>
        <taxon>Desulfovibrionales</taxon>
        <taxon>Desulfovibrionaceae</taxon>
        <taxon>Oceanidesulfovibrio</taxon>
    </lineage>
</organism>
<dbReference type="SMART" id="SM01134">
    <property type="entry name" value="DeoRC"/>
    <property type="match status" value="1"/>
</dbReference>
<evidence type="ECO:0000313" key="8">
    <source>
        <dbReference type="Proteomes" id="UP000503251"/>
    </source>
</evidence>
<dbReference type="Pfam" id="PF08220">
    <property type="entry name" value="HTH_DeoR"/>
    <property type="match status" value="1"/>
</dbReference>
<evidence type="ECO:0000256" key="3">
    <source>
        <dbReference type="ARBA" id="ARBA00023163"/>
    </source>
</evidence>
<dbReference type="PANTHER" id="PTHR30363:SF4">
    <property type="entry name" value="GLYCEROL-3-PHOSPHATE REGULON REPRESSOR"/>
    <property type="match status" value="1"/>
</dbReference>
<dbReference type="PRINTS" id="PR00037">
    <property type="entry name" value="HTHLACR"/>
</dbReference>
<dbReference type="InterPro" id="IPR014036">
    <property type="entry name" value="DeoR-like_C"/>
</dbReference>
<accession>A0A6P1ZE29</accession>
<feature type="domain" description="HTH deoR-type" evidence="4">
    <location>
        <begin position="1"/>
        <end position="49"/>
    </location>
</feature>
<name>A0A6P1ZE29_9BACT</name>
<sequence>MFEIVQEHGFVTVQDLAEAFNVTPQTVRRDINTLCSKGLVQRHHGGVGVTYSTENVDYTNRQVLYQAEKRLIARMVAENIPSRASLFINIGTTTEEVAKALHGHERLRVITNNLNVATILRGNENIETLVAGGVVRHRDCGIVGESAIDFIRQFKVDYGIIGISGIDLDGTLLDYDYREVRAAQAIIENARKVFLVADHSKFGRNAMVRMGTLEDIDALFTDFMPPPPLIEELERAGVQLFVANGDIKE</sequence>
<dbReference type="InterPro" id="IPR036388">
    <property type="entry name" value="WH-like_DNA-bd_sf"/>
</dbReference>
<proteinExistence type="predicted"/>
<dbReference type="PANTHER" id="PTHR30363">
    <property type="entry name" value="HTH-TYPE TRANSCRIPTIONAL REGULATOR SRLR-RELATED"/>
    <property type="match status" value="1"/>
</dbReference>
<keyword evidence="3" id="KW-0804">Transcription</keyword>
<reference evidence="5 8" key="2">
    <citation type="submission" date="2019-04" db="EMBL/GenBank/DDBJ databases">
        <title>Isolation and culture of sulfate reducing bacteria from the cold seep of the South China Sea.</title>
        <authorList>
            <person name="Sun C."/>
            <person name="Liu R."/>
        </authorList>
    </citation>
    <scope>NUCLEOTIDE SEQUENCE [LARGE SCALE GENOMIC DNA]</scope>
    <source>
        <strain evidence="5 8">CS1</strain>
    </source>
</reference>
<dbReference type="Pfam" id="PF00455">
    <property type="entry name" value="DeoRC"/>
    <property type="match status" value="1"/>
</dbReference>
<dbReference type="GO" id="GO:0003700">
    <property type="term" value="F:DNA-binding transcription factor activity"/>
    <property type="evidence" value="ECO:0007669"/>
    <property type="project" value="InterPro"/>
</dbReference>
<evidence type="ECO:0000259" key="4">
    <source>
        <dbReference type="PROSITE" id="PS51000"/>
    </source>
</evidence>
<dbReference type="OrthoDB" id="9814815at2"/>
<dbReference type="PROSITE" id="PS51000">
    <property type="entry name" value="HTH_DEOR_2"/>
    <property type="match status" value="1"/>
</dbReference>
<protein>
    <submittedName>
        <fullName evidence="6">DeoR family transcriptional regulator</fullName>
    </submittedName>
</protein>
<dbReference type="EMBL" id="CP039543">
    <property type="protein sequence ID" value="QJT11421.1"/>
    <property type="molecule type" value="Genomic_DNA"/>
</dbReference>
<dbReference type="Gene3D" id="1.10.10.10">
    <property type="entry name" value="Winged helix-like DNA-binding domain superfamily/Winged helix DNA-binding domain"/>
    <property type="match status" value="1"/>
</dbReference>
<evidence type="ECO:0000313" key="5">
    <source>
        <dbReference type="EMBL" id="QJT11421.1"/>
    </source>
</evidence>
<keyword evidence="1" id="KW-0678">Repressor</keyword>
<dbReference type="Proteomes" id="UP000434052">
    <property type="component" value="Unassembled WGS sequence"/>
</dbReference>
<dbReference type="AlphaFoldDB" id="A0A6P1ZE29"/>
<dbReference type="InterPro" id="IPR037171">
    <property type="entry name" value="NagB/RpiA_transferase-like"/>
</dbReference>
<dbReference type="SMART" id="SM00420">
    <property type="entry name" value="HTH_DEOR"/>
    <property type="match status" value="1"/>
</dbReference>
<dbReference type="InterPro" id="IPR050313">
    <property type="entry name" value="Carb_Metab_HTH_regulators"/>
</dbReference>
<dbReference type="Gene3D" id="3.40.50.1360">
    <property type="match status" value="1"/>
</dbReference>
<dbReference type="InterPro" id="IPR036390">
    <property type="entry name" value="WH_DNA-bd_sf"/>
</dbReference>
<gene>
    <name evidence="6" type="ORF">DQK91_16800</name>
    <name evidence="5" type="ORF">E8L03_18750</name>
</gene>
<dbReference type="SUPFAM" id="SSF46785">
    <property type="entry name" value="Winged helix' DNA-binding domain"/>
    <property type="match status" value="1"/>
</dbReference>
<evidence type="ECO:0000313" key="6">
    <source>
        <dbReference type="EMBL" id="TVM31944.1"/>
    </source>
</evidence>
<dbReference type="EMBL" id="QMIF01000013">
    <property type="protein sequence ID" value="TVM31944.1"/>
    <property type="molecule type" value="Genomic_DNA"/>
</dbReference>
<evidence type="ECO:0000256" key="2">
    <source>
        <dbReference type="ARBA" id="ARBA00023015"/>
    </source>
</evidence>
<dbReference type="Proteomes" id="UP000503251">
    <property type="component" value="Chromosome"/>
</dbReference>
<keyword evidence="2" id="KW-0805">Transcription regulation</keyword>